<keyword evidence="1" id="KW-1133">Transmembrane helix</keyword>
<accession>A0A9Q6EJ63</accession>
<gene>
    <name evidence="2" type="ORF">VF08_27685</name>
</gene>
<keyword evidence="1" id="KW-0812">Transmembrane</keyword>
<dbReference type="AlphaFoldDB" id="A0A9Q6EJ63"/>
<evidence type="ECO:0000256" key="1">
    <source>
        <dbReference type="SAM" id="Phobius"/>
    </source>
</evidence>
<reference evidence="2 3" key="1">
    <citation type="submission" date="2015-02" db="EMBL/GenBank/DDBJ databases">
        <title>Nostoc linckia genome annotation.</title>
        <authorList>
            <person name="Zhou Z."/>
        </authorList>
    </citation>
    <scope>NUCLEOTIDE SEQUENCE [LARGE SCALE GENOMIC DNA]</scope>
    <source>
        <strain evidence="3">z8</strain>
    </source>
</reference>
<sequence>MIKISWCPRVIPIILLAKVFFVLFWEKGIMLMVRQAHQPEKGKIANLSPFPLPLIPRGGPPFLFSQLLQEV</sequence>
<proteinExistence type="predicted"/>
<protein>
    <submittedName>
        <fullName evidence="2">Uncharacterized protein</fullName>
    </submittedName>
</protein>
<dbReference type="Proteomes" id="UP000222310">
    <property type="component" value="Unassembled WGS sequence"/>
</dbReference>
<organism evidence="2 3">
    <name type="scientific">Nostoc linckia z8</name>
    <dbReference type="NCBI Taxonomy" id="1628746"/>
    <lineage>
        <taxon>Bacteria</taxon>
        <taxon>Bacillati</taxon>
        <taxon>Cyanobacteriota</taxon>
        <taxon>Cyanophyceae</taxon>
        <taxon>Nostocales</taxon>
        <taxon>Nostocaceae</taxon>
        <taxon>Nostoc</taxon>
    </lineage>
</organism>
<name>A0A9Q6EJ63_NOSLI</name>
<evidence type="ECO:0000313" key="3">
    <source>
        <dbReference type="Proteomes" id="UP000222310"/>
    </source>
</evidence>
<keyword evidence="1" id="KW-0472">Membrane</keyword>
<comment type="caution">
    <text evidence="2">The sequence shown here is derived from an EMBL/GenBank/DDBJ whole genome shotgun (WGS) entry which is preliminary data.</text>
</comment>
<dbReference type="EMBL" id="LAHD01000106">
    <property type="protein sequence ID" value="PHJ97943.1"/>
    <property type="molecule type" value="Genomic_DNA"/>
</dbReference>
<evidence type="ECO:0000313" key="2">
    <source>
        <dbReference type="EMBL" id="PHJ97943.1"/>
    </source>
</evidence>
<feature type="transmembrane region" description="Helical" evidence="1">
    <location>
        <begin position="6"/>
        <end position="25"/>
    </location>
</feature>